<dbReference type="InterPro" id="IPR011991">
    <property type="entry name" value="ArsR-like_HTH"/>
</dbReference>
<keyword evidence="3" id="KW-0804">Transcription</keyword>
<proteinExistence type="predicted"/>
<comment type="caution">
    <text evidence="5">The sequence shown here is derived from an EMBL/GenBank/DDBJ whole genome shotgun (WGS) entry which is preliminary data.</text>
</comment>
<dbReference type="SUPFAM" id="SSF46785">
    <property type="entry name" value="Winged helix' DNA-binding domain"/>
    <property type="match status" value="2"/>
</dbReference>
<dbReference type="AlphaFoldDB" id="A0A830FQV3"/>
<reference evidence="5" key="1">
    <citation type="journal article" date="2014" name="Int. J. Syst. Evol. Microbiol.">
        <title>Complete genome sequence of Corynebacterium casei LMG S-19264T (=DSM 44701T), isolated from a smear-ripened cheese.</title>
        <authorList>
            <consortium name="US DOE Joint Genome Institute (JGI-PGF)"/>
            <person name="Walter F."/>
            <person name="Albersmeier A."/>
            <person name="Kalinowski J."/>
            <person name="Ruckert C."/>
        </authorList>
    </citation>
    <scope>NUCLEOTIDE SEQUENCE</scope>
    <source>
        <strain evidence="5">JCM 15759</strain>
    </source>
</reference>
<dbReference type="Pfam" id="PF24271">
    <property type="entry name" value="HVO_2833_C"/>
    <property type="match status" value="1"/>
</dbReference>
<dbReference type="InterPro" id="IPR005471">
    <property type="entry name" value="Tscrpt_reg_IclR_N"/>
</dbReference>
<evidence type="ECO:0000313" key="6">
    <source>
        <dbReference type="Proteomes" id="UP000656367"/>
    </source>
</evidence>
<dbReference type="PANTHER" id="PTHR33154">
    <property type="entry name" value="TRANSCRIPTIONAL REGULATOR, ARSR FAMILY"/>
    <property type="match status" value="1"/>
</dbReference>
<evidence type="ECO:0000256" key="1">
    <source>
        <dbReference type="ARBA" id="ARBA00023015"/>
    </source>
</evidence>
<dbReference type="PANTHER" id="PTHR33154:SF38">
    <property type="entry name" value="HTH ARSR-TYPE DOMAIN-CONTAINING PROTEIN"/>
    <property type="match status" value="1"/>
</dbReference>
<dbReference type="InterPro" id="IPR036388">
    <property type="entry name" value="WH-like_DNA-bd_sf"/>
</dbReference>
<keyword evidence="2" id="KW-0238">DNA-binding</keyword>
<gene>
    <name evidence="5" type="ORF">GCM10009006_31530</name>
</gene>
<dbReference type="CDD" id="cd00090">
    <property type="entry name" value="HTH_ARSR"/>
    <property type="match status" value="1"/>
</dbReference>
<evidence type="ECO:0000256" key="3">
    <source>
        <dbReference type="ARBA" id="ARBA00023163"/>
    </source>
</evidence>
<dbReference type="InterPro" id="IPR051081">
    <property type="entry name" value="HTH_MetalResp_TranReg"/>
</dbReference>
<dbReference type="Gene3D" id="1.10.10.10">
    <property type="entry name" value="Winged helix-like DNA-binding domain superfamily/Winged helix DNA-binding domain"/>
    <property type="match status" value="2"/>
</dbReference>
<protein>
    <submittedName>
        <fullName evidence="5">MarR family transcriptional regulator</fullName>
    </submittedName>
</protein>
<accession>A0A830FQV3</accession>
<dbReference type="InterPro" id="IPR036390">
    <property type="entry name" value="WH_DNA-bd_sf"/>
</dbReference>
<dbReference type="InterPro" id="IPR056528">
    <property type="entry name" value="HVO_2833_C"/>
</dbReference>
<evidence type="ECO:0000259" key="4">
    <source>
        <dbReference type="PROSITE" id="PS51077"/>
    </source>
</evidence>
<organism evidence="5 6">
    <name type="scientific">Haloarcula argentinensis</name>
    <dbReference type="NCBI Taxonomy" id="43776"/>
    <lineage>
        <taxon>Archaea</taxon>
        <taxon>Methanobacteriati</taxon>
        <taxon>Methanobacteriota</taxon>
        <taxon>Stenosarchaea group</taxon>
        <taxon>Halobacteria</taxon>
        <taxon>Halobacteriales</taxon>
        <taxon>Haloarculaceae</taxon>
        <taxon>Haloarcula</taxon>
    </lineage>
</organism>
<dbReference type="GO" id="GO:0003677">
    <property type="term" value="F:DNA binding"/>
    <property type="evidence" value="ECO:0007669"/>
    <property type="project" value="UniProtKB-KW"/>
</dbReference>
<dbReference type="Proteomes" id="UP000656367">
    <property type="component" value="Unassembled WGS sequence"/>
</dbReference>
<dbReference type="EMBL" id="BMON01000003">
    <property type="protein sequence ID" value="GGM48006.1"/>
    <property type="molecule type" value="Genomic_DNA"/>
</dbReference>
<sequence>MCNIVYTEAELRALEALQGESTVSGLAEELNRSRSYMSELVTRMESKGLVHTSREGKQKQINRSDARAIELFDSFVQRYTHIPFPELLGGATLRILYCLQSPASASQLAEQVGVHRSTVHRSLSPLENRGMVYKSDGKYRLNDDFEELSTVAREFAHLRHRHRIEDHTESFTILWESLDEFLVQTHTDIEEDAFHLTGPELFQAYDLPLMARQRRYYLYSETVAEVSPAELCCHMIVIDDGTRSQSYCLLLLSEMAIDRDEVLQAAQKYEVDEQVSNLLEYLDTEGGSRSGRLPRWEEFRELADEYGVAV</sequence>
<reference evidence="5" key="2">
    <citation type="submission" date="2020-09" db="EMBL/GenBank/DDBJ databases">
        <authorList>
            <person name="Sun Q."/>
            <person name="Ohkuma M."/>
        </authorList>
    </citation>
    <scope>NUCLEOTIDE SEQUENCE</scope>
    <source>
        <strain evidence="5">JCM 15759</strain>
    </source>
</reference>
<dbReference type="PROSITE" id="PS51077">
    <property type="entry name" value="HTH_ICLR"/>
    <property type="match status" value="1"/>
</dbReference>
<keyword evidence="1" id="KW-0805">Transcription regulation</keyword>
<feature type="domain" description="HTH iclR-type" evidence="4">
    <location>
        <begin position="62"/>
        <end position="143"/>
    </location>
</feature>
<dbReference type="GO" id="GO:0006355">
    <property type="term" value="P:regulation of DNA-templated transcription"/>
    <property type="evidence" value="ECO:0007669"/>
    <property type="project" value="InterPro"/>
</dbReference>
<evidence type="ECO:0000313" key="5">
    <source>
        <dbReference type="EMBL" id="GGM48006.1"/>
    </source>
</evidence>
<dbReference type="InterPro" id="IPR057527">
    <property type="entry name" value="HVO_A0261-like_N"/>
</dbReference>
<name>A0A830FQV3_HALAR</name>
<evidence type="ECO:0000256" key="2">
    <source>
        <dbReference type="ARBA" id="ARBA00023125"/>
    </source>
</evidence>
<dbReference type="Pfam" id="PF25213">
    <property type="entry name" value="HVO_A0261_N"/>
    <property type="match status" value="1"/>
</dbReference>